<evidence type="ECO:0000256" key="4">
    <source>
        <dbReference type="ARBA" id="ARBA00022833"/>
    </source>
</evidence>
<organism evidence="6 7">
    <name type="scientific">Helicobacter typhlonius</name>
    <dbReference type="NCBI Taxonomy" id="76936"/>
    <lineage>
        <taxon>Bacteria</taxon>
        <taxon>Pseudomonadati</taxon>
        <taxon>Campylobacterota</taxon>
        <taxon>Epsilonproteobacteria</taxon>
        <taxon>Campylobacterales</taxon>
        <taxon>Helicobacteraceae</taxon>
        <taxon>Helicobacter</taxon>
    </lineage>
</organism>
<dbReference type="SUPFAM" id="SSF56281">
    <property type="entry name" value="Metallo-hydrolase/oxidoreductase"/>
    <property type="match status" value="1"/>
</dbReference>
<dbReference type="GO" id="GO:0016787">
    <property type="term" value="F:hydrolase activity"/>
    <property type="evidence" value="ECO:0007669"/>
    <property type="project" value="UniProtKB-KW"/>
</dbReference>
<dbReference type="GO" id="GO:0046872">
    <property type="term" value="F:metal ion binding"/>
    <property type="evidence" value="ECO:0007669"/>
    <property type="project" value="UniProtKB-KW"/>
</dbReference>
<sequence>MERERRAEAHNSQKGKIAVEILSRSFGEYQTNCYICKFPQGEIVIDAGIGAHNWVIEQCPNPLAFLNTHGHFDHIWSNKILKSHFPDVPLVAPALDAFMLESDCFGTGVTPSEPDILSKCEKGTDTLCLKDVEVMFSHFPGHTPGCSIIEIEGAIFSGDFIFHRSIGRCDFPYSSTSDMIESLIRFSELSADTNKTIYPGHGDKTSLIDEQHNVAFWIRQLKLRQ</sequence>
<comment type="cofactor">
    <cofactor evidence="1">
        <name>Zn(2+)</name>
        <dbReference type="ChEBI" id="CHEBI:29105"/>
    </cofactor>
</comment>
<dbReference type="RefSeq" id="WP_407081049.1">
    <property type="nucleotide sequence ID" value="NZ_CAJTQN010000002.1"/>
</dbReference>
<dbReference type="SMART" id="SM00849">
    <property type="entry name" value="Lactamase_B"/>
    <property type="match status" value="1"/>
</dbReference>
<evidence type="ECO:0000313" key="6">
    <source>
        <dbReference type="EMBL" id="CUU40456.1"/>
    </source>
</evidence>
<evidence type="ECO:0000256" key="2">
    <source>
        <dbReference type="ARBA" id="ARBA00022723"/>
    </source>
</evidence>
<dbReference type="GeneID" id="78151736"/>
<proteinExistence type="predicted"/>
<dbReference type="AlphaFoldDB" id="A0A0S4PVX1"/>
<evidence type="ECO:0000313" key="7">
    <source>
        <dbReference type="Proteomes" id="UP000064525"/>
    </source>
</evidence>
<dbReference type="Gene3D" id="3.60.15.10">
    <property type="entry name" value="Ribonuclease Z/Hydroxyacylglutathione hydrolase-like"/>
    <property type="match status" value="1"/>
</dbReference>
<feature type="domain" description="Metallo-beta-lactamase" evidence="5">
    <location>
        <begin position="30"/>
        <end position="201"/>
    </location>
</feature>
<dbReference type="Pfam" id="PF00753">
    <property type="entry name" value="Lactamase_B"/>
    <property type="match status" value="1"/>
</dbReference>
<dbReference type="KEGG" id="hty:BN2458_PEG1573"/>
<dbReference type="InterPro" id="IPR001279">
    <property type="entry name" value="Metallo-B-lactamas"/>
</dbReference>
<protein>
    <recommendedName>
        <fullName evidence="5">Metallo-beta-lactamase domain-containing protein</fullName>
    </recommendedName>
</protein>
<name>A0A0S4PVX1_9HELI</name>
<keyword evidence="2" id="KW-0479">Metal-binding</keyword>
<keyword evidence="4" id="KW-0862">Zinc</keyword>
<dbReference type="PANTHER" id="PTHR46233">
    <property type="entry name" value="HYDROXYACYLGLUTATHIONE HYDROLASE GLOC"/>
    <property type="match status" value="1"/>
</dbReference>
<dbReference type="PANTHER" id="PTHR46233:SF3">
    <property type="entry name" value="HYDROXYACYLGLUTATHIONE HYDROLASE GLOC"/>
    <property type="match status" value="1"/>
</dbReference>
<dbReference type="Proteomes" id="UP000064525">
    <property type="component" value="Chromosome I"/>
</dbReference>
<evidence type="ECO:0000256" key="3">
    <source>
        <dbReference type="ARBA" id="ARBA00022801"/>
    </source>
</evidence>
<keyword evidence="3" id="KW-0378">Hydrolase</keyword>
<dbReference type="EMBL" id="LN907858">
    <property type="protein sequence ID" value="CUU40456.1"/>
    <property type="molecule type" value="Genomic_DNA"/>
</dbReference>
<dbReference type="InterPro" id="IPR036866">
    <property type="entry name" value="RibonucZ/Hydroxyglut_hydro"/>
</dbReference>
<dbReference type="InterPro" id="IPR051453">
    <property type="entry name" value="MBL_Glyoxalase_II"/>
</dbReference>
<evidence type="ECO:0000256" key="1">
    <source>
        <dbReference type="ARBA" id="ARBA00001947"/>
    </source>
</evidence>
<accession>A0A0S4PVX1</accession>
<reference evidence="7" key="1">
    <citation type="submission" date="2015-11" db="EMBL/GenBank/DDBJ databases">
        <authorList>
            <person name="Anvar S.Y."/>
        </authorList>
    </citation>
    <scope>NUCLEOTIDE SEQUENCE [LARGE SCALE GENOMIC DNA]</scope>
</reference>
<dbReference type="CDD" id="cd06262">
    <property type="entry name" value="metallo-hydrolase-like_MBL-fold"/>
    <property type="match status" value="1"/>
</dbReference>
<evidence type="ECO:0000259" key="5">
    <source>
        <dbReference type="SMART" id="SM00849"/>
    </source>
</evidence>
<dbReference type="PATRIC" id="fig|76936.10.peg.1535"/>
<gene>
    <name evidence="6" type="ORF">BN2458_PEG1573</name>
</gene>